<dbReference type="Gramene" id="ONK63887">
    <property type="protein sequence ID" value="ONK63887"/>
    <property type="gene ID" value="A4U43_C07F19950"/>
</dbReference>
<protein>
    <submittedName>
        <fullName evidence="2">Uncharacterized protein</fullName>
    </submittedName>
</protein>
<gene>
    <name evidence="2" type="ORF">A4U43_C07F19950</name>
</gene>
<dbReference type="EMBL" id="CM007387">
    <property type="protein sequence ID" value="ONK63887.1"/>
    <property type="molecule type" value="Genomic_DNA"/>
</dbReference>
<feature type="region of interest" description="Disordered" evidence="1">
    <location>
        <begin position="49"/>
        <end position="83"/>
    </location>
</feature>
<sequence>MDAVEIDDEMYASVQAWRLAAAARGHDLGPDLGVRGEIRAAARVWRLRGGKGEGSEEGDGEVDGGQRSDDLDGDDGVEERGLRRREGVFRGVVDVEAGGGGR</sequence>
<name>A0A5P1EF93_ASPOF</name>
<evidence type="ECO:0000256" key="1">
    <source>
        <dbReference type="SAM" id="MobiDB-lite"/>
    </source>
</evidence>
<dbReference type="Proteomes" id="UP000243459">
    <property type="component" value="Chromosome 7"/>
</dbReference>
<reference evidence="3" key="1">
    <citation type="journal article" date="2017" name="Nat. Commun.">
        <title>The asparagus genome sheds light on the origin and evolution of a young Y chromosome.</title>
        <authorList>
            <person name="Harkess A."/>
            <person name="Zhou J."/>
            <person name="Xu C."/>
            <person name="Bowers J.E."/>
            <person name="Van der Hulst R."/>
            <person name="Ayyampalayam S."/>
            <person name="Mercati F."/>
            <person name="Riccardi P."/>
            <person name="McKain M.R."/>
            <person name="Kakrana A."/>
            <person name="Tang H."/>
            <person name="Ray J."/>
            <person name="Groenendijk J."/>
            <person name="Arikit S."/>
            <person name="Mathioni S.M."/>
            <person name="Nakano M."/>
            <person name="Shan H."/>
            <person name="Telgmann-Rauber A."/>
            <person name="Kanno A."/>
            <person name="Yue Z."/>
            <person name="Chen H."/>
            <person name="Li W."/>
            <person name="Chen Y."/>
            <person name="Xu X."/>
            <person name="Zhang Y."/>
            <person name="Luo S."/>
            <person name="Chen H."/>
            <person name="Gao J."/>
            <person name="Mao Z."/>
            <person name="Pires J.C."/>
            <person name="Luo M."/>
            <person name="Kudrna D."/>
            <person name="Wing R.A."/>
            <person name="Meyers B.C."/>
            <person name="Yi K."/>
            <person name="Kong H."/>
            <person name="Lavrijsen P."/>
            <person name="Sunseri F."/>
            <person name="Falavigna A."/>
            <person name="Ye Y."/>
            <person name="Leebens-Mack J.H."/>
            <person name="Chen G."/>
        </authorList>
    </citation>
    <scope>NUCLEOTIDE SEQUENCE [LARGE SCALE GENOMIC DNA]</scope>
    <source>
        <strain evidence="3">cv. DH0086</strain>
    </source>
</reference>
<accession>A0A5P1EF93</accession>
<evidence type="ECO:0000313" key="3">
    <source>
        <dbReference type="Proteomes" id="UP000243459"/>
    </source>
</evidence>
<proteinExistence type="predicted"/>
<dbReference type="AlphaFoldDB" id="A0A5P1EF93"/>
<organism evidence="2 3">
    <name type="scientific">Asparagus officinalis</name>
    <name type="common">Garden asparagus</name>
    <dbReference type="NCBI Taxonomy" id="4686"/>
    <lineage>
        <taxon>Eukaryota</taxon>
        <taxon>Viridiplantae</taxon>
        <taxon>Streptophyta</taxon>
        <taxon>Embryophyta</taxon>
        <taxon>Tracheophyta</taxon>
        <taxon>Spermatophyta</taxon>
        <taxon>Magnoliopsida</taxon>
        <taxon>Liliopsida</taxon>
        <taxon>Asparagales</taxon>
        <taxon>Asparagaceae</taxon>
        <taxon>Asparagoideae</taxon>
        <taxon>Asparagus</taxon>
    </lineage>
</organism>
<keyword evidence="3" id="KW-1185">Reference proteome</keyword>
<evidence type="ECO:0000313" key="2">
    <source>
        <dbReference type="EMBL" id="ONK63887.1"/>
    </source>
</evidence>